<protein>
    <submittedName>
        <fullName evidence="2">Uncharacterized protein</fullName>
    </submittedName>
</protein>
<sequence length="94" mass="10452">MCNIRVMAQTVAIKGLTSRQPKACIAGPDIYESEALVEAAKLHMIDNFSIALTHGLLLIAVWRLIHRPDLDHEDPPEPDAEPEGFHARRNQTDA</sequence>
<dbReference type="Proteomes" id="UP001500713">
    <property type="component" value="Unassembled WGS sequence"/>
</dbReference>
<evidence type="ECO:0000313" key="2">
    <source>
        <dbReference type="EMBL" id="GAA0486752.1"/>
    </source>
</evidence>
<proteinExistence type="predicted"/>
<feature type="region of interest" description="Disordered" evidence="1">
    <location>
        <begin position="70"/>
        <end position="94"/>
    </location>
</feature>
<keyword evidence="3" id="KW-1185">Reference proteome</keyword>
<dbReference type="EMBL" id="BAAAEM010000003">
    <property type="protein sequence ID" value="GAA0486752.1"/>
    <property type="molecule type" value="Genomic_DNA"/>
</dbReference>
<reference evidence="2 3" key="1">
    <citation type="journal article" date="2019" name="Int. J. Syst. Evol. Microbiol.">
        <title>The Global Catalogue of Microorganisms (GCM) 10K type strain sequencing project: providing services to taxonomists for standard genome sequencing and annotation.</title>
        <authorList>
            <consortium name="The Broad Institute Genomics Platform"/>
            <consortium name="The Broad Institute Genome Sequencing Center for Infectious Disease"/>
            <person name="Wu L."/>
            <person name="Ma J."/>
        </authorList>
    </citation>
    <scope>NUCLEOTIDE SEQUENCE [LARGE SCALE GENOMIC DNA]</scope>
    <source>
        <strain evidence="2 3">JCM 14162</strain>
    </source>
</reference>
<evidence type="ECO:0000313" key="3">
    <source>
        <dbReference type="Proteomes" id="UP001500713"/>
    </source>
</evidence>
<name>A0ABN1AYV4_9SPHN</name>
<feature type="compositionally biased region" description="Basic and acidic residues" evidence="1">
    <location>
        <begin position="83"/>
        <end position="94"/>
    </location>
</feature>
<comment type="caution">
    <text evidence="2">The sequence shown here is derived from an EMBL/GenBank/DDBJ whole genome shotgun (WGS) entry which is preliminary data.</text>
</comment>
<organism evidence="2 3">
    <name type="scientific">Parasphingorhabdus litoris</name>
    <dbReference type="NCBI Taxonomy" id="394733"/>
    <lineage>
        <taxon>Bacteria</taxon>
        <taxon>Pseudomonadati</taxon>
        <taxon>Pseudomonadota</taxon>
        <taxon>Alphaproteobacteria</taxon>
        <taxon>Sphingomonadales</taxon>
        <taxon>Sphingomonadaceae</taxon>
        <taxon>Parasphingorhabdus</taxon>
    </lineage>
</organism>
<accession>A0ABN1AYV4</accession>
<evidence type="ECO:0000256" key="1">
    <source>
        <dbReference type="SAM" id="MobiDB-lite"/>
    </source>
</evidence>
<gene>
    <name evidence="2" type="ORF">GCM10009096_31950</name>
</gene>